<accession>A0A2T3ACI3</accession>
<dbReference type="Pfam" id="PF03061">
    <property type="entry name" value="4HBT"/>
    <property type="match status" value="1"/>
</dbReference>
<dbReference type="InParanoid" id="A0A2T3ACI3"/>
<evidence type="ECO:0000313" key="3">
    <source>
        <dbReference type="Proteomes" id="UP000241462"/>
    </source>
</evidence>
<evidence type="ECO:0000259" key="1">
    <source>
        <dbReference type="Pfam" id="PF03061"/>
    </source>
</evidence>
<reference evidence="2 3" key="1">
    <citation type="journal article" date="2018" name="Mycol. Prog.">
        <title>Coniella lustricola, a new species from submerged detritus.</title>
        <authorList>
            <person name="Raudabaugh D.B."/>
            <person name="Iturriaga T."/>
            <person name="Carver A."/>
            <person name="Mondo S."/>
            <person name="Pangilinan J."/>
            <person name="Lipzen A."/>
            <person name="He G."/>
            <person name="Amirebrahimi M."/>
            <person name="Grigoriev I.V."/>
            <person name="Miller A.N."/>
        </authorList>
    </citation>
    <scope>NUCLEOTIDE SEQUENCE [LARGE SCALE GENOMIC DNA]</scope>
    <source>
        <strain evidence="2 3">B22-T-1</strain>
    </source>
</reference>
<organism evidence="2 3">
    <name type="scientific">Coniella lustricola</name>
    <dbReference type="NCBI Taxonomy" id="2025994"/>
    <lineage>
        <taxon>Eukaryota</taxon>
        <taxon>Fungi</taxon>
        <taxon>Dikarya</taxon>
        <taxon>Ascomycota</taxon>
        <taxon>Pezizomycotina</taxon>
        <taxon>Sordariomycetes</taxon>
        <taxon>Sordariomycetidae</taxon>
        <taxon>Diaporthales</taxon>
        <taxon>Schizoparmaceae</taxon>
        <taxon>Coniella</taxon>
    </lineage>
</organism>
<dbReference type="CDD" id="cd03443">
    <property type="entry name" value="PaaI_thioesterase"/>
    <property type="match status" value="1"/>
</dbReference>
<evidence type="ECO:0000313" key="2">
    <source>
        <dbReference type="EMBL" id="PSR91952.1"/>
    </source>
</evidence>
<name>A0A2T3ACI3_9PEZI</name>
<proteinExistence type="predicted"/>
<dbReference type="AlphaFoldDB" id="A0A2T3ACI3"/>
<dbReference type="STRING" id="2025994.A0A2T3ACI3"/>
<dbReference type="OrthoDB" id="506431at2759"/>
<dbReference type="EMBL" id="KZ678413">
    <property type="protein sequence ID" value="PSR91952.1"/>
    <property type="molecule type" value="Genomic_DNA"/>
</dbReference>
<gene>
    <name evidence="2" type="ORF">BD289DRAFT_459919</name>
</gene>
<dbReference type="Proteomes" id="UP000241462">
    <property type="component" value="Unassembled WGS sequence"/>
</dbReference>
<keyword evidence="3" id="KW-1185">Reference proteome</keyword>
<dbReference type="SUPFAM" id="SSF54637">
    <property type="entry name" value="Thioesterase/thiol ester dehydrase-isomerase"/>
    <property type="match status" value="1"/>
</dbReference>
<feature type="domain" description="Thioesterase" evidence="1">
    <location>
        <begin position="190"/>
        <end position="258"/>
    </location>
</feature>
<dbReference type="PANTHER" id="PTHR47260:SF7">
    <property type="entry name" value="THIOESTERASE FAMILY PROTEIN (AFU_ORTHOLOGUE AFUA_1G10800)"/>
    <property type="match status" value="1"/>
</dbReference>
<dbReference type="InterPro" id="IPR006683">
    <property type="entry name" value="Thioestr_dom"/>
</dbReference>
<dbReference type="InterPro" id="IPR029069">
    <property type="entry name" value="HotDog_dom_sf"/>
</dbReference>
<protein>
    <submittedName>
        <fullName evidence="2">HotDog domain-containing protein</fullName>
    </submittedName>
</protein>
<dbReference type="PANTHER" id="PTHR47260">
    <property type="entry name" value="UPF0644 PROTEIN PB2B4.06"/>
    <property type="match status" value="1"/>
</dbReference>
<dbReference type="InterPro" id="IPR052061">
    <property type="entry name" value="PTE-AB_protein"/>
</dbReference>
<sequence length="290" mass="31327">MAPPTRISSLVLRNTARPLVFGHSRSLARLPKHSFARLVSTTVSDSLQPPRPSFIRRAFSATFRAVLFTTLGFIMSAAPAYSTVQSIVTPKSDAETLTMWVPTDDAGRAHEDYINAHPAVLALRANPNCVESRPHLKVPPAWRAHNLTAGVLIAPNCVPFPPVAWLDATGETKEYVQISYVGEDLCGHPGIVHGGYLATVLDEGLARSAFAALPHRVGLTANLNVNYKAPCVANQYIVLRGEVTRAEGRKVWTQGRIETLPKVEGEAPVVLADATALYIEPKQAAVRVGS</sequence>
<dbReference type="Gene3D" id="3.10.129.10">
    <property type="entry name" value="Hotdog Thioesterase"/>
    <property type="match status" value="1"/>
</dbReference>